<reference evidence="2 3" key="1">
    <citation type="submission" date="2019-03" db="EMBL/GenBank/DDBJ databases">
        <title>Genomic Encyclopedia of Type Strains, Phase IV (KMG-IV): sequencing the most valuable type-strain genomes for metagenomic binning, comparative biology and taxonomic classification.</title>
        <authorList>
            <person name="Goeker M."/>
        </authorList>
    </citation>
    <scope>NUCLEOTIDE SEQUENCE [LARGE SCALE GENOMIC DNA]</scope>
    <source>
        <strain evidence="2 3">DSM 24984</strain>
    </source>
</reference>
<dbReference type="EMBL" id="SMGG01000007">
    <property type="protein sequence ID" value="TCK58340.1"/>
    <property type="molecule type" value="Genomic_DNA"/>
</dbReference>
<evidence type="ECO:0000313" key="3">
    <source>
        <dbReference type="Proteomes" id="UP000294614"/>
    </source>
</evidence>
<organism evidence="2 3">
    <name type="scientific">Seleniivibrio woodruffii</name>
    <dbReference type="NCBI Taxonomy" id="1078050"/>
    <lineage>
        <taxon>Bacteria</taxon>
        <taxon>Pseudomonadati</taxon>
        <taxon>Deferribacterota</taxon>
        <taxon>Deferribacteres</taxon>
        <taxon>Deferribacterales</taxon>
        <taxon>Geovibrionaceae</taxon>
        <taxon>Seleniivibrio</taxon>
    </lineage>
</organism>
<protein>
    <recommendedName>
        <fullName evidence="1">BFN domain-containing protein</fullName>
    </recommendedName>
</protein>
<dbReference type="InterPro" id="IPR003729">
    <property type="entry name" value="Bi_nuclease_dom"/>
</dbReference>
<dbReference type="Gene3D" id="3.10.690.10">
    <property type="entry name" value="Bifunctional nuclease domain"/>
    <property type="match status" value="1"/>
</dbReference>
<accession>A0A4R1K312</accession>
<name>A0A4R1K312_9BACT</name>
<proteinExistence type="predicted"/>
<dbReference type="InterPro" id="IPR036104">
    <property type="entry name" value="BFN_sf"/>
</dbReference>
<dbReference type="AlphaFoldDB" id="A0A4R1K312"/>
<dbReference type="Proteomes" id="UP000294614">
    <property type="component" value="Unassembled WGS sequence"/>
</dbReference>
<dbReference type="RefSeq" id="WP_132874515.1">
    <property type="nucleotide sequence ID" value="NZ_SMGG01000007.1"/>
</dbReference>
<keyword evidence="3" id="KW-1185">Reference proteome</keyword>
<dbReference type="SUPFAM" id="SSF103256">
    <property type="entry name" value="Hypothetical protein TM0160"/>
    <property type="match status" value="1"/>
</dbReference>
<comment type="caution">
    <text evidence="2">The sequence shown here is derived from an EMBL/GenBank/DDBJ whole genome shotgun (WGS) entry which is preliminary data.</text>
</comment>
<dbReference type="Pfam" id="PF02577">
    <property type="entry name" value="BFN_dom"/>
    <property type="match status" value="1"/>
</dbReference>
<dbReference type="GO" id="GO:0004518">
    <property type="term" value="F:nuclease activity"/>
    <property type="evidence" value="ECO:0007669"/>
    <property type="project" value="InterPro"/>
</dbReference>
<feature type="domain" description="BFN" evidence="1">
    <location>
        <begin position="1"/>
        <end position="133"/>
    </location>
</feature>
<dbReference type="OrthoDB" id="9788698at2"/>
<dbReference type="PROSITE" id="PS51658">
    <property type="entry name" value="BFN"/>
    <property type="match status" value="1"/>
</dbReference>
<evidence type="ECO:0000313" key="2">
    <source>
        <dbReference type="EMBL" id="TCK58340.1"/>
    </source>
</evidence>
<evidence type="ECO:0000259" key="1">
    <source>
        <dbReference type="PROSITE" id="PS51658"/>
    </source>
</evidence>
<sequence length="133" mass="15052">MYEVKVYKVMREPLTSRYLLILDAVDQTEESVLIPIGKFEAENIHSRKCTGTGCRKSAYDMLSPILDGLDNVTFEKLVIDNCDCGIYKANLFMTAGGKDFRIDCRPSDGVVLAMDRNIPIYVKHPHECCEINN</sequence>
<gene>
    <name evidence="2" type="ORF">C8D98_2538</name>
</gene>